<dbReference type="Proteomes" id="UP001160483">
    <property type="component" value="Unassembled WGS sequence"/>
</dbReference>
<evidence type="ECO:0000256" key="2">
    <source>
        <dbReference type="SAM" id="MobiDB-lite"/>
    </source>
</evidence>
<feature type="compositionally biased region" description="Basic and acidic residues" evidence="2">
    <location>
        <begin position="647"/>
        <end position="662"/>
    </location>
</feature>
<dbReference type="EMBL" id="CAKKTJ010000126">
    <property type="protein sequence ID" value="CAH0475445.1"/>
    <property type="molecule type" value="Genomic_DNA"/>
</dbReference>
<gene>
    <name evidence="3" type="ORF">PBS003_LOCUS2259</name>
</gene>
<feature type="region of interest" description="Disordered" evidence="2">
    <location>
        <begin position="628"/>
        <end position="695"/>
    </location>
</feature>
<feature type="region of interest" description="Disordered" evidence="2">
    <location>
        <begin position="855"/>
        <end position="880"/>
    </location>
</feature>
<evidence type="ECO:0000313" key="4">
    <source>
        <dbReference type="Proteomes" id="UP001160483"/>
    </source>
</evidence>
<sequence>MTNAMDDIPTSQDAKTLVPLSLSLVAKKEKILQMEASKLEKLLLQRNEMLCGLRESHEYLLTTNGQLQARRCLYREKLVSLRTLLVANPEANGVDKGRHSDAIGMNELDATSEKCGMLKEILLGLVDKHAGLERRCMELEEQTSRETLALKSKEQQLNEARNTLDLLREDICSTQWNLEYDQAELAKEEKRLNIISQSGQHEAATVEKVDATLRCEKNAVEDLHRSWQNYEGMIHEEHRQLVIENENAISEQQKLQMLLGSNGATCPADEEVVQSANDLKLRLQHVNEEVTSAKFFRRELALRKKQEKEWLAFTHSSIKAKDEQLNWLECQRVHLENEQNEAKKVYAAEEATYQTFLREHKAAVDSCENQIRDAERQLKTTERAIPARKKKITAINKKIAEKAKVLAEWKTKISTNQAQASKSAATKELVHAEMLAIQNALEQACLSVQRTKQLRTTQEMETEELRSSCAVLESEIQQLHKTLATLKDDIAAAQTAVKNRVDEIRDKFLSTFVVEDAGNLIELLNKEIANWTTKDTDGAISNAFAIQIKVLQQRYDDLSANTRKRYDKILLQKERQYNTKLKMLNTKAAEKKQKLAVVSLISNNQLTGNKAVVKNSVCKEALSATGHKPEVDPYSVEITPSEDDTNETEKNKFDPFRKEHTNSDGTNSEVPAQSSSKLAQKTTKEVQKLAPKSVRRQLAPGLNLVDQSPQTDKELTDNFATNSIAVVAATKATDPSGLTVLTQRRQSSDNGARQSRLKRRTPAQKAGNPPAKTASITPEAALPASIADSMSTCAQPNPAVELSSQSSVYSPIGCDDDHEALQFTRDAGDADVTKQMSNTAVLFSASQAAAKKPQLKKVGQHSKITAKRRTSTKVTHLSRPKVKKVNRVSIGRSQANVRTVDWSATDSFTFD</sequence>
<feature type="region of interest" description="Disordered" evidence="2">
    <location>
        <begin position="737"/>
        <end position="775"/>
    </location>
</feature>
<accession>A0AAU9KQ15</accession>
<reference evidence="3" key="1">
    <citation type="submission" date="2021-11" db="EMBL/GenBank/DDBJ databases">
        <authorList>
            <person name="Islam A."/>
            <person name="Islam S."/>
            <person name="Flora M.S."/>
            <person name="Rahman M."/>
            <person name="Ziaur R.M."/>
            <person name="Epstein J.H."/>
            <person name="Hassan M."/>
            <person name="Klassen M."/>
            <person name="Woodard K."/>
            <person name="Webb A."/>
            <person name="Webby R.J."/>
            <person name="El Zowalaty M.E."/>
        </authorList>
    </citation>
    <scope>NUCLEOTIDE SEQUENCE</scope>
    <source>
        <strain evidence="3">Pbs3</strain>
    </source>
</reference>
<evidence type="ECO:0000313" key="3">
    <source>
        <dbReference type="EMBL" id="CAH0475445.1"/>
    </source>
</evidence>
<proteinExistence type="predicted"/>
<feature type="coiled-coil region" evidence="1">
    <location>
        <begin position="318"/>
        <end position="384"/>
    </location>
</feature>
<feature type="compositionally biased region" description="Polar residues" evidence="2">
    <location>
        <begin position="739"/>
        <end position="753"/>
    </location>
</feature>
<comment type="caution">
    <text evidence="3">The sequence shown here is derived from an EMBL/GenBank/DDBJ whole genome shotgun (WGS) entry which is preliminary data.</text>
</comment>
<dbReference type="Gene3D" id="1.10.287.1490">
    <property type="match status" value="1"/>
</dbReference>
<organism evidence="3 4">
    <name type="scientific">Peronospora belbahrii</name>
    <dbReference type="NCBI Taxonomy" id="622444"/>
    <lineage>
        <taxon>Eukaryota</taxon>
        <taxon>Sar</taxon>
        <taxon>Stramenopiles</taxon>
        <taxon>Oomycota</taxon>
        <taxon>Peronosporomycetes</taxon>
        <taxon>Peronosporales</taxon>
        <taxon>Peronosporaceae</taxon>
        <taxon>Peronospora</taxon>
    </lineage>
</organism>
<keyword evidence="1" id="KW-0175">Coiled coil</keyword>
<name>A0AAU9KQ15_9STRA</name>
<evidence type="ECO:0000256" key="1">
    <source>
        <dbReference type="SAM" id="Coils"/>
    </source>
</evidence>
<feature type="coiled-coil region" evidence="1">
    <location>
        <begin position="469"/>
        <end position="534"/>
    </location>
</feature>
<feature type="compositionally biased region" description="Polar residues" evidence="2">
    <location>
        <begin position="663"/>
        <end position="681"/>
    </location>
</feature>
<protein>
    <submittedName>
        <fullName evidence="3">Uncharacterized protein</fullName>
    </submittedName>
</protein>
<feature type="coiled-coil region" evidence="1">
    <location>
        <begin position="122"/>
        <end position="170"/>
    </location>
</feature>
<dbReference type="AlphaFoldDB" id="A0AAU9KQ15"/>